<proteinExistence type="predicted"/>
<sequence>MQEITDQLTAQDLHRLAPGELESRLRELIRRYAHEGSTRHARAVIQHIEALYLHPAGSRDPDQQCHLRRFARHWRWLAEQRAGTLAHSH</sequence>
<accession>A0A4R4AGN6</accession>
<dbReference type="AlphaFoldDB" id="A0A4R4AGN6"/>
<organism evidence="1 2">
    <name type="scientific">Marichromatium gracile</name>
    <name type="common">Chromatium gracile</name>
    <dbReference type="NCBI Taxonomy" id="1048"/>
    <lineage>
        <taxon>Bacteria</taxon>
        <taxon>Pseudomonadati</taxon>
        <taxon>Pseudomonadota</taxon>
        <taxon>Gammaproteobacteria</taxon>
        <taxon>Chromatiales</taxon>
        <taxon>Chromatiaceae</taxon>
        <taxon>Marichromatium</taxon>
    </lineage>
</organism>
<comment type="caution">
    <text evidence="1">The sequence shown here is derived from an EMBL/GenBank/DDBJ whole genome shotgun (WGS) entry which is preliminary data.</text>
</comment>
<name>A0A4R4AGN6_MARGR</name>
<dbReference type="EMBL" id="SMDC01000002">
    <property type="protein sequence ID" value="TCW38428.1"/>
    <property type="molecule type" value="Genomic_DNA"/>
</dbReference>
<dbReference type="Proteomes" id="UP000295247">
    <property type="component" value="Unassembled WGS sequence"/>
</dbReference>
<evidence type="ECO:0000313" key="2">
    <source>
        <dbReference type="Proteomes" id="UP000295247"/>
    </source>
</evidence>
<protein>
    <submittedName>
        <fullName evidence="1">Uncharacterized protein</fullName>
    </submittedName>
</protein>
<gene>
    <name evidence="1" type="ORF">EDC29_102323</name>
</gene>
<evidence type="ECO:0000313" key="1">
    <source>
        <dbReference type="EMBL" id="TCW38428.1"/>
    </source>
</evidence>
<reference evidence="1 2" key="1">
    <citation type="submission" date="2019-03" db="EMBL/GenBank/DDBJ databases">
        <title>Genomic Encyclopedia of Type Strains, Phase IV (KMG-IV): sequencing the most valuable type-strain genomes for metagenomic binning, comparative biology and taxonomic classification.</title>
        <authorList>
            <person name="Goeker M."/>
        </authorList>
    </citation>
    <scope>NUCLEOTIDE SEQUENCE [LARGE SCALE GENOMIC DNA]</scope>
    <source>
        <strain evidence="1 2">DSM 203</strain>
    </source>
</reference>